<keyword evidence="2" id="KW-0808">Transferase</keyword>
<evidence type="ECO:0000259" key="9">
    <source>
        <dbReference type="PROSITE" id="PS51873"/>
    </source>
</evidence>
<feature type="compositionally biased region" description="Polar residues" evidence="8">
    <location>
        <begin position="268"/>
        <end position="279"/>
    </location>
</feature>
<dbReference type="EMBL" id="BTRK01000002">
    <property type="protein sequence ID" value="GMR35955.1"/>
    <property type="molecule type" value="Genomic_DNA"/>
</dbReference>
<evidence type="ECO:0000256" key="1">
    <source>
        <dbReference type="ARBA" id="ARBA00004906"/>
    </source>
</evidence>
<feature type="region of interest" description="Disordered" evidence="8">
    <location>
        <begin position="451"/>
        <end position="478"/>
    </location>
</feature>
<feature type="compositionally biased region" description="Basic and acidic residues" evidence="8">
    <location>
        <begin position="376"/>
        <end position="385"/>
    </location>
</feature>
<evidence type="ECO:0000256" key="5">
    <source>
        <dbReference type="ARBA" id="ARBA00022771"/>
    </source>
</evidence>
<dbReference type="GO" id="GO:0008270">
    <property type="term" value="F:zinc ion binding"/>
    <property type="evidence" value="ECO:0007669"/>
    <property type="project" value="UniProtKB-KW"/>
</dbReference>
<evidence type="ECO:0000313" key="10">
    <source>
        <dbReference type="EMBL" id="GMR35955.1"/>
    </source>
</evidence>
<dbReference type="InterPro" id="IPR013083">
    <property type="entry name" value="Znf_RING/FYVE/PHD"/>
</dbReference>
<keyword evidence="4" id="KW-0677">Repeat</keyword>
<name>A0AAN4ZFD6_9BILA</name>
<dbReference type="PANTHER" id="PTHR22770">
    <property type="entry name" value="UBIQUITIN CONJUGATING ENZYME 7 INTERACTING PROTEIN-RELATED"/>
    <property type="match status" value="1"/>
</dbReference>
<dbReference type="Proteomes" id="UP001328107">
    <property type="component" value="Unassembled WGS sequence"/>
</dbReference>
<dbReference type="CDD" id="cd20335">
    <property type="entry name" value="BRcat_RBR"/>
    <property type="match status" value="1"/>
</dbReference>
<dbReference type="Gene3D" id="1.20.120.1750">
    <property type="match status" value="1"/>
</dbReference>
<keyword evidence="11" id="KW-1185">Reference proteome</keyword>
<reference evidence="11" key="1">
    <citation type="submission" date="2022-10" db="EMBL/GenBank/DDBJ databases">
        <title>Genome assembly of Pristionchus species.</title>
        <authorList>
            <person name="Yoshida K."/>
            <person name="Sommer R.J."/>
        </authorList>
    </citation>
    <scope>NUCLEOTIDE SEQUENCE [LARGE SCALE GENOMIC DNA]</scope>
    <source>
        <strain evidence="11">RS5460</strain>
    </source>
</reference>
<dbReference type="Gene3D" id="3.30.40.10">
    <property type="entry name" value="Zinc/RING finger domain, C3HC4 (zinc finger)"/>
    <property type="match status" value="1"/>
</dbReference>
<protein>
    <recommendedName>
        <fullName evidence="9">RING-type domain-containing protein</fullName>
    </recommendedName>
</protein>
<feature type="compositionally biased region" description="Polar residues" evidence="8">
    <location>
        <begin position="298"/>
        <end position="319"/>
    </location>
</feature>
<comment type="pathway">
    <text evidence="1">Protein modification; protein ubiquitination.</text>
</comment>
<dbReference type="InterPro" id="IPR002867">
    <property type="entry name" value="IBR_dom"/>
</dbReference>
<evidence type="ECO:0000256" key="8">
    <source>
        <dbReference type="SAM" id="MobiDB-lite"/>
    </source>
</evidence>
<evidence type="ECO:0000256" key="6">
    <source>
        <dbReference type="ARBA" id="ARBA00022786"/>
    </source>
</evidence>
<gene>
    <name evidence="10" type="ORF">PMAYCL1PPCAC_06150</name>
</gene>
<feature type="compositionally biased region" description="Basic and acidic residues" evidence="8">
    <location>
        <begin position="322"/>
        <end position="336"/>
    </location>
</feature>
<feature type="compositionally biased region" description="Basic and acidic residues" evidence="8">
    <location>
        <begin position="45"/>
        <end position="55"/>
    </location>
</feature>
<evidence type="ECO:0000313" key="11">
    <source>
        <dbReference type="Proteomes" id="UP001328107"/>
    </source>
</evidence>
<comment type="caution">
    <text evidence="10">The sequence shown here is derived from an EMBL/GenBank/DDBJ whole genome shotgun (WGS) entry which is preliminary data.</text>
</comment>
<dbReference type="GO" id="GO:0071797">
    <property type="term" value="C:LUBAC complex"/>
    <property type="evidence" value="ECO:0007669"/>
    <property type="project" value="TreeGrafter"/>
</dbReference>
<accession>A0AAN4ZFD6</accession>
<keyword evidence="7" id="KW-0862">Zinc</keyword>
<feature type="region of interest" description="Disordered" evidence="8">
    <location>
        <begin position="366"/>
        <end position="414"/>
    </location>
</feature>
<dbReference type="GO" id="GO:0043130">
    <property type="term" value="F:ubiquitin binding"/>
    <property type="evidence" value="ECO:0007669"/>
    <property type="project" value="TreeGrafter"/>
</dbReference>
<dbReference type="PANTHER" id="PTHR22770:SF13">
    <property type="entry name" value="RING-TYPE DOMAIN-CONTAINING PROTEIN"/>
    <property type="match status" value="1"/>
</dbReference>
<dbReference type="Pfam" id="PF01485">
    <property type="entry name" value="IBR"/>
    <property type="match status" value="2"/>
</dbReference>
<dbReference type="InterPro" id="IPR017907">
    <property type="entry name" value="Znf_RING_CS"/>
</dbReference>
<keyword evidence="5" id="KW-0863">Zinc-finger</keyword>
<proteinExistence type="predicted"/>
<keyword evidence="3" id="KW-0479">Metal-binding</keyword>
<feature type="compositionally biased region" description="Basic and acidic residues" evidence="8">
    <location>
        <begin position="396"/>
        <end position="407"/>
    </location>
</feature>
<dbReference type="PROSITE" id="PS51873">
    <property type="entry name" value="TRIAD"/>
    <property type="match status" value="1"/>
</dbReference>
<organism evidence="10 11">
    <name type="scientific">Pristionchus mayeri</name>
    <dbReference type="NCBI Taxonomy" id="1317129"/>
    <lineage>
        <taxon>Eukaryota</taxon>
        <taxon>Metazoa</taxon>
        <taxon>Ecdysozoa</taxon>
        <taxon>Nematoda</taxon>
        <taxon>Chromadorea</taxon>
        <taxon>Rhabditida</taxon>
        <taxon>Rhabditina</taxon>
        <taxon>Diplogasteromorpha</taxon>
        <taxon>Diplogasteroidea</taxon>
        <taxon>Neodiplogasteridae</taxon>
        <taxon>Pristionchus</taxon>
    </lineage>
</organism>
<dbReference type="InterPro" id="IPR044066">
    <property type="entry name" value="TRIAD_supradom"/>
</dbReference>
<feature type="region of interest" description="Disordered" evidence="8">
    <location>
        <begin position="30"/>
        <end position="80"/>
    </location>
</feature>
<dbReference type="PROSITE" id="PS00518">
    <property type="entry name" value="ZF_RING_1"/>
    <property type="match status" value="1"/>
</dbReference>
<evidence type="ECO:0000256" key="2">
    <source>
        <dbReference type="ARBA" id="ARBA00022679"/>
    </source>
</evidence>
<feature type="non-terminal residue" evidence="10">
    <location>
        <position position="1"/>
    </location>
</feature>
<feature type="domain" description="RING-type" evidence="9">
    <location>
        <begin position="1141"/>
        <end position="1375"/>
    </location>
</feature>
<dbReference type="GO" id="GO:0004842">
    <property type="term" value="F:ubiquitin-protein transferase activity"/>
    <property type="evidence" value="ECO:0007669"/>
    <property type="project" value="TreeGrafter"/>
</dbReference>
<dbReference type="InterPro" id="IPR051628">
    <property type="entry name" value="LUBAC_E3_Ligases"/>
</dbReference>
<evidence type="ECO:0000256" key="7">
    <source>
        <dbReference type="ARBA" id="ARBA00022833"/>
    </source>
</evidence>
<feature type="compositionally biased region" description="Basic and acidic residues" evidence="8">
    <location>
        <begin position="455"/>
        <end position="478"/>
    </location>
</feature>
<dbReference type="GO" id="GO:0097039">
    <property type="term" value="P:protein linear polyubiquitination"/>
    <property type="evidence" value="ECO:0007669"/>
    <property type="project" value="TreeGrafter"/>
</dbReference>
<feature type="region of interest" description="Disordered" evidence="8">
    <location>
        <begin position="256"/>
        <end position="336"/>
    </location>
</feature>
<dbReference type="SUPFAM" id="SSF57850">
    <property type="entry name" value="RING/U-box"/>
    <property type="match status" value="2"/>
</dbReference>
<dbReference type="SMART" id="SM00647">
    <property type="entry name" value="IBR"/>
    <property type="match status" value="2"/>
</dbReference>
<keyword evidence="6" id="KW-0833">Ubl conjugation pathway</keyword>
<evidence type="ECO:0000256" key="4">
    <source>
        <dbReference type="ARBA" id="ARBA00022737"/>
    </source>
</evidence>
<sequence>SLFQQALLSQMDQWPSYPIEFVDKEFPTLESTAAAGKPRKRNNWKKSEDEKEVKSSSKNRLFPNHTAPPNYWKNRKPSVPEYGDDDVKAANEAVVAEPSFSAALVQEEKEIVPVKPEFFDKVTDKCRYEKMGFEELAIILVEKLQSRPPDPTQTYRTLTFPVPMQEFGAVERAVALSRPPDPSATPKWRLNLPDKTLTEEYTLISYLRPLPLPVGPSSMEMLMQQCPYLPVDKRKLPLYKTDPIVVQPKQTVATKGRPEVSVVPSDRPISTWTGPSNDVRSCGSSASSSHHDNFSHYGRQNKQTQPTKMMEFRNSSRPQNYKGDKGGYGDSRDTRYNADECRSSRLNYNHEWDLCYEYPSRTSSRLKETYGGGLNDSHRSESRDFDDYDDSGCQPDYEHERYSEDRGASPPAEPIDTVITEHSTKTPSWIVEQEHYGRRRNPMEWRTRLGSSIPQHERILMEKKEKSSGDQKREDDPDARHFWRCDDVPLSVRRAFRCLEGVPASSSAAFADDIHRVELCTWSGEEDETEVTARMREKYGIEKREKEEAERTVLVALPRTSISLVVGAGGEAEILFDSDCTDVLVKGVNYEDIGQAIHERVLKTRDFVTYTANRSYPHSPSICNNTIITLTSPEESKAVRERLILNGVEAKKIPRDLITGNWDGSYAKRECMLELDWERHGTHGLSVRFKNLSVQNNLVDRIMKFHSEYFMSSYVNMEEYYNKMYVAVPFSPFPVDDDIRYLKKLLEENGVELHAIVALKSKEGPQMIEGKQKQFQCRQAINRRILRVAIQEGVWGGFHPTTAEEWKMMLDEGRFSWEIEMLDDREMRQKDHNSATVVFDSFEQGERIAERLQKGTPNPLGDEKFILNKEDRKGVFARAKLRVHYNVPVHVHALVKERLRQMDQAWRVMSRFSHAYFNTDKEPFVQWSCLITRLNDKATPPGFCRLVVEGFPRSCVEDSCAQLLEVVRGEVVKFEGVEWLLTGIGRNMANDVAKEALVNNKVLLDFNVLGKEIRLIGEKWDRDDVTLRLKEIVEKRDSHVIRTRLSIRQPVYMNRASDAIGHCGGTEMMERVIGGCRISVCTKDEDQRTLRFEGTVAAYDRLREFLADLDDTLRESAKAEYEKMRKTNPMLQDSSLSPLTSALLCPICCCRPSVDFYRLEACGHVYCTACIYHQLQSELSSRSLPLVCRRDGCGRKLVVSDLLRLLLGRDPEVTGETGLEHLDEMKLRPLVSAIVSNALQTKRDRLMACRTADCAGIFPRLMEEDSIVRCKACEKTACGACGYESHRGVSCQEYENLRENVDVSIASYMKNKKVRKCPNESCSAVIEKTVGCNHMECPLCRTHFCWLCGYASNGQGEIYAHMQNDHGGNGLHMDDGEMFMLQFDD</sequence>
<dbReference type="GO" id="GO:0043161">
    <property type="term" value="P:proteasome-mediated ubiquitin-dependent protein catabolic process"/>
    <property type="evidence" value="ECO:0007669"/>
    <property type="project" value="TreeGrafter"/>
</dbReference>
<evidence type="ECO:0000256" key="3">
    <source>
        <dbReference type="ARBA" id="ARBA00022723"/>
    </source>
</evidence>